<keyword evidence="8 11" id="KW-1133">Transmembrane helix</keyword>
<dbReference type="InterPro" id="IPR045150">
    <property type="entry name" value="CYB561D1/2"/>
</dbReference>
<feature type="transmembrane region" description="Helical" evidence="11">
    <location>
        <begin position="134"/>
        <end position="159"/>
    </location>
</feature>
<proteinExistence type="predicted"/>
<keyword evidence="4" id="KW-0349">Heme</keyword>
<evidence type="ECO:0000256" key="1">
    <source>
        <dbReference type="ARBA" id="ARBA00001970"/>
    </source>
</evidence>
<dbReference type="Proteomes" id="UP000011083">
    <property type="component" value="Unassembled WGS sequence"/>
</dbReference>
<keyword evidence="9" id="KW-0408">Iron</keyword>
<evidence type="ECO:0000256" key="10">
    <source>
        <dbReference type="ARBA" id="ARBA00023136"/>
    </source>
</evidence>
<organism evidence="13 14">
    <name type="scientific">Acanthamoeba castellanii (strain ATCC 30010 / Neff)</name>
    <dbReference type="NCBI Taxonomy" id="1257118"/>
    <lineage>
        <taxon>Eukaryota</taxon>
        <taxon>Amoebozoa</taxon>
        <taxon>Discosea</taxon>
        <taxon>Longamoebia</taxon>
        <taxon>Centramoebida</taxon>
        <taxon>Acanthamoebidae</taxon>
        <taxon>Acanthamoeba</taxon>
    </lineage>
</organism>
<reference evidence="13 14" key="1">
    <citation type="journal article" date="2013" name="Genome Biol.">
        <title>Genome of Acanthamoeba castellanii highlights extensive lateral gene transfer and early evolution of tyrosine kinase signaling.</title>
        <authorList>
            <person name="Clarke M."/>
            <person name="Lohan A.J."/>
            <person name="Liu B."/>
            <person name="Lagkouvardos I."/>
            <person name="Roy S."/>
            <person name="Zafar N."/>
            <person name="Bertelli C."/>
            <person name="Schilde C."/>
            <person name="Kianianmomeni A."/>
            <person name="Burglin T.R."/>
            <person name="Frech C."/>
            <person name="Turcotte B."/>
            <person name="Kopec K.O."/>
            <person name="Synnott J.M."/>
            <person name="Choo C."/>
            <person name="Paponov I."/>
            <person name="Finkler A."/>
            <person name="Soon Heng Tan C."/>
            <person name="Hutchins A.P."/>
            <person name="Weinmeier T."/>
            <person name="Rattei T."/>
            <person name="Chu J.S."/>
            <person name="Gimenez G."/>
            <person name="Irimia M."/>
            <person name="Rigden D.J."/>
            <person name="Fitzpatrick D.A."/>
            <person name="Lorenzo-Morales J."/>
            <person name="Bateman A."/>
            <person name="Chiu C.H."/>
            <person name="Tang P."/>
            <person name="Hegemann P."/>
            <person name="Fromm H."/>
            <person name="Raoult D."/>
            <person name="Greub G."/>
            <person name="Miranda-Saavedra D."/>
            <person name="Chen N."/>
            <person name="Nash P."/>
            <person name="Ginger M.L."/>
            <person name="Horn M."/>
            <person name="Schaap P."/>
            <person name="Caler L."/>
            <person name="Loftus B."/>
        </authorList>
    </citation>
    <scope>NUCLEOTIDE SEQUENCE [LARGE SCALE GENOMIC DNA]</scope>
    <source>
        <strain evidence="13 14">Neff</strain>
    </source>
</reference>
<dbReference type="PROSITE" id="PS50939">
    <property type="entry name" value="CYTOCHROME_B561"/>
    <property type="match status" value="1"/>
</dbReference>
<keyword evidence="5 11" id="KW-0812">Transmembrane</keyword>
<dbReference type="VEuPathDB" id="AmoebaDB:ACA1_054390"/>
<evidence type="ECO:0000256" key="9">
    <source>
        <dbReference type="ARBA" id="ARBA00023004"/>
    </source>
</evidence>
<dbReference type="InterPro" id="IPR006593">
    <property type="entry name" value="Cyt_b561/ferric_Rdtase_TM"/>
</dbReference>
<dbReference type="PANTHER" id="PTHR15422">
    <property type="entry name" value="OS05G0565100 PROTEIN"/>
    <property type="match status" value="1"/>
</dbReference>
<evidence type="ECO:0000256" key="8">
    <source>
        <dbReference type="ARBA" id="ARBA00022989"/>
    </source>
</evidence>
<name>L8H7J3_ACACF</name>
<protein>
    <submittedName>
        <fullName evidence="13">DOMON domain containing protein</fullName>
    </submittedName>
</protein>
<evidence type="ECO:0000313" key="13">
    <source>
        <dbReference type="EMBL" id="ELR20693.1"/>
    </source>
</evidence>
<keyword evidence="14" id="KW-1185">Reference proteome</keyword>
<feature type="transmembrane region" description="Helical" evidence="11">
    <location>
        <begin position="93"/>
        <end position="114"/>
    </location>
</feature>
<feature type="domain" description="Cytochrome b561" evidence="12">
    <location>
        <begin position="1"/>
        <end position="186"/>
    </location>
</feature>
<keyword evidence="3" id="KW-0813">Transport</keyword>
<keyword evidence="7" id="KW-0249">Electron transport</keyword>
<evidence type="ECO:0000256" key="11">
    <source>
        <dbReference type="SAM" id="Phobius"/>
    </source>
</evidence>
<comment type="cofactor">
    <cofactor evidence="1">
        <name>heme b</name>
        <dbReference type="ChEBI" id="CHEBI:60344"/>
    </cofactor>
</comment>
<feature type="transmembrane region" description="Helical" evidence="11">
    <location>
        <begin position="23"/>
        <end position="43"/>
    </location>
</feature>
<dbReference type="Pfam" id="PF03188">
    <property type="entry name" value="Cytochrom_B561"/>
    <property type="match status" value="1"/>
</dbReference>
<dbReference type="GO" id="GO:0020037">
    <property type="term" value="F:heme binding"/>
    <property type="evidence" value="ECO:0007669"/>
    <property type="project" value="TreeGrafter"/>
</dbReference>
<keyword evidence="10 11" id="KW-0472">Membrane</keyword>
<evidence type="ECO:0000256" key="4">
    <source>
        <dbReference type="ARBA" id="ARBA00022617"/>
    </source>
</evidence>
<gene>
    <name evidence="13" type="ORF">ACA1_054390</name>
</gene>
<feature type="transmembrane region" description="Helical" evidence="11">
    <location>
        <begin position="50"/>
        <end position="73"/>
    </location>
</feature>
<evidence type="ECO:0000256" key="7">
    <source>
        <dbReference type="ARBA" id="ARBA00022982"/>
    </source>
</evidence>
<dbReference type="GO" id="GO:0046872">
    <property type="term" value="F:metal ion binding"/>
    <property type="evidence" value="ECO:0007669"/>
    <property type="project" value="UniProtKB-KW"/>
</dbReference>
<dbReference type="EMBL" id="KB007909">
    <property type="protein sequence ID" value="ELR20693.1"/>
    <property type="molecule type" value="Genomic_DNA"/>
</dbReference>
<feature type="transmembrane region" description="Helical" evidence="11">
    <location>
        <begin position="165"/>
        <end position="185"/>
    </location>
</feature>
<dbReference type="AlphaFoldDB" id="L8H7J3"/>
<evidence type="ECO:0000256" key="5">
    <source>
        <dbReference type="ARBA" id="ARBA00022692"/>
    </source>
</evidence>
<evidence type="ECO:0000256" key="2">
    <source>
        <dbReference type="ARBA" id="ARBA00004141"/>
    </source>
</evidence>
<accession>L8H7J3</accession>
<evidence type="ECO:0000313" key="14">
    <source>
        <dbReference type="Proteomes" id="UP000011083"/>
    </source>
</evidence>
<evidence type="ECO:0000256" key="6">
    <source>
        <dbReference type="ARBA" id="ARBA00022723"/>
    </source>
</evidence>
<dbReference type="PANTHER" id="PTHR15422:SF24">
    <property type="entry name" value="DOMON RELATED DOMAIN-CONTAINING PROTEIN"/>
    <property type="match status" value="1"/>
</dbReference>
<dbReference type="KEGG" id="acan:ACA1_054390"/>
<dbReference type="GO" id="GO:0140575">
    <property type="term" value="F:transmembrane monodehydroascorbate reductase activity"/>
    <property type="evidence" value="ECO:0007669"/>
    <property type="project" value="InterPro"/>
</dbReference>
<keyword evidence="6" id="KW-0479">Metal-binding</keyword>
<dbReference type="GO" id="GO:0016020">
    <property type="term" value="C:membrane"/>
    <property type="evidence" value="ECO:0007669"/>
    <property type="project" value="UniProtKB-SubCell"/>
</dbReference>
<dbReference type="RefSeq" id="XP_004344096.1">
    <property type="nucleotide sequence ID" value="XM_004344046.1"/>
</dbReference>
<evidence type="ECO:0000259" key="12">
    <source>
        <dbReference type="PROSITE" id="PS50939"/>
    </source>
</evidence>
<comment type="subcellular location">
    <subcellularLocation>
        <location evidence="2">Membrane</location>
        <topology evidence="2">Multi-pass membrane protein</topology>
    </subcellularLocation>
</comment>
<sequence length="232" mass="26412">MAPYCEDAPDYVNVFLHCERCDLHAILTTVGFAGLLTFGVFVSRYLRYRAWWWGLHLLAQAVGLAFVLSGTVVAIRFMGGVLPESKGGPSDTYVGYVTVGFLVVQTILGLCTYFKRKVEGQRIPAFPDRIHWALNWLTLILAYTTIFTGLWVMVLPWYYKVIFGAYTACVVLFSLFLDIATYTDLRVVREELIMEPEVESQVWGDRGRIIKQDHVVQRDARVETQESQPLLS</sequence>
<evidence type="ECO:0000256" key="3">
    <source>
        <dbReference type="ARBA" id="ARBA00022448"/>
    </source>
</evidence>
<dbReference type="Gene3D" id="1.20.120.1770">
    <property type="match status" value="1"/>
</dbReference>
<dbReference type="SMART" id="SM00665">
    <property type="entry name" value="B561"/>
    <property type="match status" value="1"/>
</dbReference>
<dbReference type="CDD" id="cd08760">
    <property type="entry name" value="Cyt_b561_FRRS1_like"/>
    <property type="match status" value="1"/>
</dbReference>
<dbReference type="GeneID" id="14921563"/>